<dbReference type="SMART" id="SM00342">
    <property type="entry name" value="HTH_ARAC"/>
    <property type="match status" value="1"/>
</dbReference>
<comment type="caution">
    <text evidence="5">The sequence shown here is derived from an EMBL/GenBank/DDBJ whole genome shotgun (WGS) entry which is preliminary data.</text>
</comment>
<proteinExistence type="predicted"/>
<dbReference type="PROSITE" id="PS01124">
    <property type="entry name" value="HTH_ARAC_FAMILY_2"/>
    <property type="match status" value="1"/>
</dbReference>
<keyword evidence="1" id="KW-0805">Transcription regulation</keyword>
<evidence type="ECO:0000313" key="6">
    <source>
        <dbReference type="Proteomes" id="UP000192277"/>
    </source>
</evidence>
<accession>A0ABX3NWD1</accession>
<organism evidence="5 6">
    <name type="scientific">Niastella koreensis</name>
    <dbReference type="NCBI Taxonomy" id="354356"/>
    <lineage>
        <taxon>Bacteria</taxon>
        <taxon>Pseudomonadati</taxon>
        <taxon>Bacteroidota</taxon>
        <taxon>Chitinophagia</taxon>
        <taxon>Chitinophagales</taxon>
        <taxon>Chitinophagaceae</taxon>
        <taxon>Niastella</taxon>
    </lineage>
</organism>
<evidence type="ECO:0000256" key="3">
    <source>
        <dbReference type="ARBA" id="ARBA00023163"/>
    </source>
</evidence>
<dbReference type="Proteomes" id="UP000192277">
    <property type="component" value="Unassembled WGS sequence"/>
</dbReference>
<feature type="domain" description="HTH araC/xylS-type" evidence="4">
    <location>
        <begin position="47"/>
        <end position="114"/>
    </location>
</feature>
<keyword evidence="2" id="KW-0238">DNA-binding</keyword>
<sequence>MFKTTPYSNYILIAIETIKTEIDKDPFGYKKAAELLEHLCTPHRNNVEKAFKVVYGYGIKEYQVRQRLNAAKQHLMEGMPKKFVARKCFYGSISAFSTAFKKQFGVPPTEWENNWRSEVTVLDTAKM</sequence>
<dbReference type="PANTHER" id="PTHR46796">
    <property type="entry name" value="HTH-TYPE TRANSCRIPTIONAL ACTIVATOR RHAS-RELATED"/>
    <property type="match status" value="1"/>
</dbReference>
<reference evidence="5 6" key="1">
    <citation type="submission" date="2016-04" db="EMBL/GenBank/DDBJ databases">
        <authorList>
            <person name="Chen L."/>
            <person name="Zhuang W."/>
            <person name="Wang G."/>
        </authorList>
    </citation>
    <scope>NUCLEOTIDE SEQUENCE [LARGE SCALE GENOMIC DNA]</scope>
    <source>
        <strain evidence="6">GR20</strain>
    </source>
</reference>
<dbReference type="PANTHER" id="PTHR46796:SF13">
    <property type="entry name" value="HTH-TYPE TRANSCRIPTIONAL ACTIVATOR RHAS"/>
    <property type="match status" value="1"/>
</dbReference>
<dbReference type="Gene3D" id="1.10.10.60">
    <property type="entry name" value="Homeodomain-like"/>
    <property type="match status" value="1"/>
</dbReference>
<dbReference type="Pfam" id="PF12833">
    <property type="entry name" value="HTH_18"/>
    <property type="match status" value="1"/>
</dbReference>
<keyword evidence="6" id="KW-1185">Reference proteome</keyword>
<dbReference type="SUPFAM" id="SSF46689">
    <property type="entry name" value="Homeodomain-like"/>
    <property type="match status" value="1"/>
</dbReference>
<evidence type="ECO:0000259" key="4">
    <source>
        <dbReference type="PROSITE" id="PS01124"/>
    </source>
</evidence>
<protein>
    <recommendedName>
        <fullName evidence="4">HTH araC/xylS-type domain-containing protein</fullName>
    </recommendedName>
</protein>
<dbReference type="EMBL" id="LWBO01000023">
    <property type="protein sequence ID" value="OQP44971.1"/>
    <property type="molecule type" value="Genomic_DNA"/>
</dbReference>
<evidence type="ECO:0000256" key="1">
    <source>
        <dbReference type="ARBA" id="ARBA00023015"/>
    </source>
</evidence>
<keyword evidence="3" id="KW-0804">Transcription</keyword>
<evidence type="ECO:0000313" key="5">
    <source>
        <dbReference type="EMBL" id="OQP44971.1"/>
    </source>
</evidence>
<name>A0ABX3NWD1_9BACT</name>
<dbReference type="RefSeq" id="WP_014218647.1">
    <property type="nucleotide sequence ID" value="NZ_LWBO01000023.1"/>
</dbReference>
<gene>
    <name evidence="5" type="ORF">A4D02_09310</name>
</gene>
<dbReference type="InterPro" id="IPR009057">
    <property type="entry name" value="Homeodomain-like_sf"/>
</dbReference>
<dbReference type="InterPro" id="IPR018060">
    <property type="entry name" value="HTH_AraC"/>
</dbReference>
<evidence type="ECO:0000256" key="2">
    <source>
        <dbReference type="ARBA" id="ARBA00023125"/>
    </source>
</evidence>
<dbReference type="InterPro" id="IPR050204">
    <property type="entry name" value="AraC_XylS_family_regulators"/>
</dbReference>